<evidence type="ECO:0000313" key="13">
    <source>
        <dbReference type="Proteomes" id="UP000229561"/>
    </source>
</evidence>
<gene>
    <name evidence="10" type="primary">gatB</name>
    <name evidence="12" type="ORF">CO001_04220</name>
</gene>
<keyword evidence="6 10" id="KW-0648">Protein biosynthesis</keyword>
<proteinExistence type="inferred from homology"/>
<comment type="catalytic activity">
    <reaction evidence="9 10">
        <text>L-glutamyl-tRNA(Gln) + L-glutamine + ATP + H2O = L-glutaminyl-tRNA(Gln) + L-glutamate + ADP + phosphate + H(+)</text>
        <dbReference type="Rhea" id="RHEA:17521"/>
        <dbReference type="Rhea" id="RHEA-COMP:9681"/>
        <dbReference type="Rhea" id="RHEA-COMP:9684"/>
        <dbReference type="ChEBI" id="CHEBI:15377"/>
        <dbReference type="ChEBI" id="CHEBI:15378"/>
        <dbReference type="ChEBI" id="CHEBI:29985"/>
        <dbReference type="ChEBI" id="CHEBI:30616"/>
        <dbReference type="ChEBI" id="CHEBI:43474"/>
        <dbReference type="ChEBI" id="CHEBI:58359"/>
        <dbReference type="ChEBI" id="CHEBI:78520"/>
        <dbReference type="ChEBI" id="CHEBI:78521"/>
        <dbReference type="ChEBI" id="CHEBI:456216"/>
    </reaction>
</comment>
<evidence type="ECO:0000256" key="10">
    <source>
        <dbReference type="HAMAP-Rule" id="MF_00121"/>
    </source>
</evidence>
<dbReference type="EMBL" id="PFGY01000121">
    <property type="protein sequence ID" value="PIW75891.1"/>
    <property type="molecule type" value="Genomic_DNA"/>
</dbReference>
<dbReference type="PROSITE" id="PS01234">
    <property type="entry name" value="GATB"/>
    <property type="match status" value="1"/>
</dbReference>
<dbReference type="SMART" id="SM00845">
    <property type="entry name" value="GatB_Yqey"/>
    <property type="match status" value="1"/>
</dbReference>
<keyword evidence="12" id="KW-0808">Transferase</keyword>
<comment type="function">
    <text evidence="7 10">Allows the formation of correctly charged Asn-tRNA(Asn) or Gln-tRNA(Gln) through the transamidation of misacylated Asp-tRNA(Asn) or Glu-tRNA(Gln) in organisms which lack either or both of asparaginyl-tRNA or glutaminyl-tRNA synthetases. The reaction takes place in the presence of glutamine and ATP through an activated phospho-Asp-tRNA(Asn) or phospho-Glu-tRNA(Gln).</text>
</comment>
<dbReference type="InterPro" id="IPR003789">
    <property type="entry name" value="Asn/Gln_tRNA_amidoTrase-B-like"/>
</dbReference>
<dbReference type="InterPro" id="IPR017959">
    <property type="entry name" value="Asn/Gln-tRNA_amidoTrfase_suB/E"/>
</dbReference>
<dbReference type="SUPFAM" id="SSF55931">
    <property type="entry name" value="Glutamine synthetase/guanido kinase"/>
    <property type="match status" value="1"/>
</dbReference>
<comment type="similarity">
    <text evidence="1 10">Belongs to the GatB/GatE family. GatB subfamily.</text>
</comment>
<dbReference type="PANTHER" id="PTHR11659">
    <property type="entry name" value="GLUTAMYL-TRNA GLN AMIDOTRANSFERASE SUBUNIT B MITOCHONDRIAL AND PROKARYOTIC PET112-RELATED"/>
    <property type="match status" value="1"/>
</dbReference>
<dbReference type="EC" id="6.3.5.-" evidence="10"/>
<dbReference type="FunFam" id="1.10.10.410:FF:000001">
    <property type="entry name" value="Aspartyl/glutamyl-tRNA(Asn/Gln) amidotransferase subunit B"/>
    <property type="match status" value="1"/>
</dbReference>
<dbReference type="Pfam" id="PF02934">
    <property type="entry name" value="GatB_N"/>
    <property type="match status" value="1"/>
</dbReference>
<dbReference type="InterPro" id="IPR004413">
    <property type="entry name" value="GatB"/>
</dbReference>
<dbReference type="GO" id="GO:0050567">
    <property type="term" value="F:glutaminyl-tRNA synthase (glutamine-hydrolyzing) activity"/>
    <property type="evidence" value="ECO:0007669"/>
    <property type="project" value="UniProtKB-UniRule"/>
</dbReference>
<dbReference type="Gene3D" id="1.10.150.380">
    <property type="entry name" value="GatB domain, N-terminal subdomain"/>
    <property type="match status" value="1"/>
</dbReference>
<name>A0A2M7IHD4_9BACT</name>
<dbReference type="NCBIfam" id="NF004014">
    <property type="entry name" value="PRK05477.1-4"/>
    <property type="match status" value="1"/>
</dbReference>
<accession>A0A2M7IHD4</accession>
<organism evidence="12 13">
    <name type="scientific">Candidatus Portnoybacteria bacterium CG_4_8_14_3_um_filter_40_10</name>
    <dbReference type="NCBI Taxonomy" id="1974801"/>
    <lineage>
        <taxon>Bacteria</taxon>
        <taxon>Candidatus Portnoyibacteriota</taxon>
    </lineage>
</organism>
<dbReference type="Gene3D" id="1.10.10.410">
    <property type="match status" value="1"/>
</dbReference>
<sequence>MAKYEPVIGMEIHIELNTKTKMFCGCENGFGLEEKPNIHICPVCTGQPGALPVINEEAVKKVIKTALALNCRIPELSKFDRKNYFYPDLPKGYQISQYDKPLSVQGFIEVDSRKIRITRIHLEEDTGKLVHPAGASHSLVDFNRAGVPLMELVTEADLRSAAETKKFCQELQLVLRYLGVSDADMEKGQMRCEVNISLRPEGSEKFGTKVEIKNLNSFRAVERGIEFEIKRQAEALEAGEKIIQETRGWVDGKQKTVSQRTKEEAHDYRYFPEPDLPPLEPQKIMAEIGPLPELPEGRRKRFAKEYNLPAPDIEVLVIKKEMGDFFEQAVSELGDWAKVAEPKIEAEKLMKLMANYLITELQKLLTQSGAEFKNLKISPENYAEFIKLTAQGVVSSSGAQSVLKEMFETGADPSHIIEEKGLAQMSEESELENAVAEVISQNPGPAQDFKNGKEKVLMFLVGKVMAQTKGRANPQVVEEILKKRLK</sequence>
<keyword evidence="3 10" id="KW-0436">Ligase</keyword>
<comment type="caution">
    <text evidence="12">The sequence shown here is derived from an EMBL/GenBank/DDBJ whole genome shotgun (WGS) entry which is preliminary data.</text>
</comment>
<dbReference type="AlphaFoldDB" id="A0A2M7IHD4"/>
<comment type="catalytic activity">
    <reaction evidence="8 10">
        <text>L-aspartyl-tRNA(Asn) + L-glutamine + ATP + H2O = L-asparaginyl-tRNA(Asn) + L-glutamate + ADP + phosphate + 2 H(+)</text>
        <dbReference type="Rhea" id="RHEA:14513"/>
        <dbReference type="Rhea" id="RHEA-COMP:9674"/>
        <dbReference type="Rhea" id="RHEA-COMP:9677"/>
        <dbReference type="ChEBI" id="CHEBI:15377"/>
        <dbReference type="ChEBI" id="CHEBI:15378"/>
        <dbReference type="ChEBI" id="CHEBI:29985"/>
        <dbReference type="ChEBI" id="CHEBI:30616"/>
        <dbReference type="ChEBI" id="CHEBI:43474"/>
        <dbReference type="ChEBI" id="CHEBI:58359"/>
        <dbReference type="ChEBI" id="CHEBI:78515"/>
        <dbReference type="ChEBI" id="CHEBI:78516"/>
        <dbReference type="ChEBI" id="CHEBI:456216"/>
    </reaction>
</comment>
<dbReference type="GO" id="GO:0016740">
    <property type="term" value="F:transferase activity"/>
    <property type="evidence" value="ECO:0007669"/>
    <property type="project" value="UniProtKB-KW"/>
</dbReference>
<reference evidence="13" key="1">
    <citation type="submission" date="2017-09" db="EMBL/GenBank/DDBJ databases">
        <title>Depth-based differentiation of microbial function through sediment-hosted aquifers and enrichment of novel symbionts in the deep terrestrial subsurface.</title>
        <authorList>
            <person name="Probst A.J."/>
            <person name="Ladd B."/>
            <person name="Jarett J.K."/>
            <person name="Geller-Mcgrath D.E."/>
            <person name="Sieber C.M.K."/>
            <person name="Emerson J.B."/>
            <person name="Anantharaman K."/>
            <person name="Thomas B.C."/>
            <person name="Malmstrom R."/>
            <person name="Stieglmeier M."/>
            <person name="Klingl A."/>
            <person name="Woyke T."/>
            <person name="Ryan C.M."/>
            <person name="Banfield J.F."/>
        </authorList>
    </citation>
    <scope>NUCLEOTIDE SEQUENCE [LARGE SCALE GENOMIC DNA]</scope>
</reference>
<evidence type="ECO:0000256" key="8">
    <source>
        <dbReference type="ARBA" id="ARBA00047380"/>
    </source>
</evidence>
<comment type="subunit">
    <text evidence="2 10">Heterotrimer of A, B and C subunits.</text>
</comment>
<dbReference type="NCBIfam" id="TIGR00133">
    <property type="entry name" value="gatB"/>
    <property type="match status" value="1"/>
</dbReference>
<protein>
    <recommendedName>
        <fullName evidence="10">Aspartyl/glutamyl-tRNA(Asn/Gln) amidotransferase subunit B</fullName>
        <shortName evidence="10">Asp/Glu-ADT subunit B</shortName>
        <ecNumber evidence="10">6.3.5.-</ecNumber>
    </recommendedName>
</protein>
<feature type="domain" description="Asn/Gln amidotransferase" evidence="11">
    <location>
        <begin position="324"/>
        <end position="485"/>
    </location>
</feature>
<evidence type="ECO:0000313" key="12">
    <source>
        <dbReference type="EMBL" id="PIW75891.1"/>
    </source>
</evidence>
<evidence type="ECO:0000256" key="3">
    <source>
        <dbReference type="ARBA" id="ARBA00022598"/>
    </source>
</evidence>
<keyword evidence="4 10" id="KW-0547">Nucleotide-binding</keyword>
<keyword evidence="5 10" id="KW-0067">ATP-binding</keyword>
<dbReference type="Proteomes" id="UP000229561">
    <property type="component" value="Unassembled WGS sequence"/>
</dbReference>
<evidence type="ECO:0000256" key="4">
    <source>
        <dbReference type="ARBA" id="ARBA00022741"/>
    </source>
</evidence>
<dbReference type="InterPro" id="IPR017958">
    <property type="entry name" value="Gln-tRNA_amidoTrfase_suB_CS"/>
</dbReference>
<evidence type="ECO:0000256" key="5">
    <source>
        <dbReference type="ARBA" id="ARBA00022840"/>
    </source>
</evidence>
<dbReference type="SUPFAM" id="SSF89095">
    <property type="entry name" value="GatB/YqeY motif"/>
    <property type="match status" value="1"/>
</dbReference>
<dbReference type="GO" id="GO:0005524">
    <property type="term" value="F:ATP binding"/>
    <property type="evidence" value="ECO:0007669"/>
    <property type="project" value="UniProtKB-KW"/>
</dbReference>
<dbReference type="InterPro" id="IPR023168">
    <property type="entry name" value="GatB_Yqey_C_2"/>
</dbReference>
<dbReference type="GO" id="GO:0050566">
    <property type="term" value="F:asparaginyl-tRNA synthase (glutamine-hydrolyzing) activity"/>
    <property type="evidence" value="ECO:0007669"/>
    <property type="project" value="RHEA"/>
</dbReference>
<evidence type="ECO:0000256" key="9">
    <source>
        <dbReference type="ARBA" id="ARBA00047913"/>
    </source>
</evidence>
<dbReference type="InterPro" id="IPR006075">
    <property type="entry name" value="Asn/Gln-tRNA_Trfase_suB/E_cat"/>
</dbReference>
<dbReference type="HAMAP" id="MF_00121">
    <property type="entry name" value="GatB"/>
    <property type="match status" value="1"/>
</dbReference>
<evidence type="ECO:0000256" key="1">
    <source>
        <dbReference type="ARBA" id="ARBA00005306"/>
    </source>
</evidence>
<dbReference type="InterPro" id="IPR042114">
    <property type="entry name" value="GatB_C_1"/>
</dbReference>
<evidence type="ECO:0000256" key="2">
    <source>
        <dbReference type="ARBA" id="ARBA00011123"/>
    </source>
</evidence>
<dbReference type="GO" id="GO:0006412">
    <property type="term" value="P:translation"/>
    <property type="evidence" value="ECO:0007669"/>
    <property type="project" value="UniProtKB-UniRule"/>
</dbReference>
<dbReference type="NCBIfam" id="NF004012">
    <property type="entry name" value="PRK05477.1-2"/>
    <property type="match status" value="1"/>
</dbReference>
<dbReference type="InterPro" id="IPR014746">
    <property type="entry name" value="Gln_synth/guanido_kin_cat_dom"/>
</dbReference>
<evidence type="ECO:0000256" key="7">
    <source>
        <dbReference type="ARBA" id="ARBA00024799"/>
    </source>
</evidence>
<dbReference type="InterPro" id="IPR018027">
    <property type="entry name" value="Asn/Gln_amidotransferase"/>
</dbReference>
<evidence type="ECO:0000256" key="6">
    <source>
        <dbReference type="ARBA" id="ARBA00022917"/>
    </source>
</evidence>
<dbReference type="Pfam" id="PF02637">
    <property type="entry name" value="GatB_Yqey"/>
    <property type="match status" value="1"/>
</dbReference>
<evidence type="ECO:0000259" key="11">
    <source>
        <dbReference type="SMART" id="SM00845"/>
    </source>
</evidence>